<evidence type="ECO:0000313" key="1">
    <source>
        <dbReference type="EMBL" id="MBX7489783.1"/>
    </source>
</evidence>
<sequence>MTINIGSGLKCFSYPTRYHGPARDDRPAAAPGAVSSSFSRAVEEMMAEAVKTPAERARDAVIRKHGLDEQTYAALDPAGRKLLDAEIAEALKGISGGREMTGASLTRWA</sequence>
<organism evidence="1 2">
    <name type="scientific">Qipengyuania pacifica</name>
    <dbReference type="NCBI Taxonomy" id="2860199"/>
    <lineage>
        <taxon>Bacteria</taxon>
        <taxon>Pseudomonadati</taxon>
        <taxon>Pseudomonadota</taxon>
        <taxon>Alphaproteobacteria</taxon>
        <taxon>Sphingomonadales</taxon>
        <taxon>Erythrobacteraceae</taxon>
        <taxon>Qipengyuania</taxon>
    </lineage>
</organism>
<comment type="caution">
    <text evidence="1">The sequence shown here is derived from an EMBL/GenBank/DDBJ whole genome shotgun (WGS) entry which is preliminary data.</text>
</comment>
<gene>
    <name evidence="1" type="ORF">K3177_14845</name>
</gene>
<dbReference type="Proteomes" id="UP000776651">
    <property type="component" value="Unassembled WGS sequence"/>
</dbReference>
<accession>A0ABS7JK72</accession>
<protein>
    <submittedName>
        <fullName evidence="1">Uncharacterized protein</fullName>
    </submittedName>
</protein>
<proteinExistence type="predicted"/>
<reference evidence="1 2" key="1">
    <citation type="submission" date="2021-08" db="EMBL/GenBank/DDBJ databases">
        <title>Comparative Genomics Analysis of the Genus Qipengyuania Reveals Extensive Genetic Diversity and Metabolic Versatility, Including the Description of Fifteen Novel Species.</title>
        <authorList>
            <person name="Liu Y."/>
        </authorList>
    </citation>
    <scope>NUCLEOTIDE SEQUENCE [LARGE SCALE GENOMIC DNA]</scope>
    <source>
        <strain evidence="1 2">GH25</strain>
    </source>
</reference>
<evidence type="ECO:0000313" key="2">
    <source>
        <dbReference type="Proteomes" id="UP000776651"/>
    </source>
</evidence>
<dbReference type="RefSeq" id="WP_221598854.1">
    <property type="nucleotide sequence ID" value="NZ_JAIGNQ010000004.1"/>
</dbReference>
<name>A0ABS7JK72_9SPHN</name>
<keyword evidence="2" id="KW-1185">Reference proteome</keyword>
<dbReference type="EMBL" id="JAIGNQ010000004">
    <property type="protein sequence ID" value="MBX7489783.1"/>
    <property type="molecule type" value="Genomic_DNA"/>
</dbReference>